<comment type="caution">
    <text evidence="2">The sequence shown here is derived from an EMBL/GenBank/DDBJ whole genome shotgun (WGS) entry which is preliminary data.</text>
</comment>
<keyword evidence="3" id="KW-1185">Reference proteome</keyword>
<dbReference type="InterPro" id="IPR009628">
    <property type="entry name" value="Phage_tape_measure_N"/>
</dbReference>
<sequence length="772" mass="81721">MSDKTDDLLISVSTDLTTIKRQLKQLGQDVGQTTSGIQKQFDGLGKGIDQSMSPIQKRINAMLGIPVASKAKEWRGALADVADTSKLTSAQVLNLTRQGNDLATMFALGANPMQIFASQAGQIFDALQSGPGGAMASIKAIGEGAIGLATKFPLVTAAIGAAGVALLAYEASGIGSFKSLDEIIKTHEANIKRLGDAYDEVNGKRQNYAADTARTVNALNKQNAQDATDLLRKQALDALGKMDASLAFFDDKGRFAAFAAPIKDLIGELKNGTPDIKAFRDQINAIADANPGLDSKRHEILDFSQSAADTAAKLPDLSRSVSDVTDTVNQFSLQLADVDSKPLQAALQDLFDKAREGREPIDQILESLARLEQANPNFAGILAGFQGILTAAAQTAASLDALGAKYFANQGTPTNGRQKLPVGLLPDSAPVPDSAPNREDLGHEYDKAVEAANRKAAAAARRANRAQPKTADDRFAEDLQSIRDRTAALTEEYNALGLSYEQQTKRSTALDLEQQALKQVREEARKKGDTDWQNAQLTPAQIAQIDAVSDAYARQAEALRKAQEMQDLQRDVLKGAFDDLRSALDDGKLDWQDFAKIAENALDKIIDKIENDLVDAIMQASGTGGGTMGSILSVLTSGGSSSNVFPGGGVLNSLGGLYDAGGYTGPGGKKKVAGLVHKGEVVFSQDDVARNGGVAAVESMRRGRAISAPQMPAIQAPAARGGDIGVTFAPSISVQGGNDAGEQVTVALKKFDREFTPRVVKSIRDAKLRGML</sequence>
<dbReference type="Proteomes" id="UP001271249">
    <property type="component" value="Unassembled WGS sequence"/>
</dbReference>
<proteinExistence type="predicted"/>
<gene>
    <name evidence="2" type="ORF">RFN29_30575</name>
</gene>
<reference evidence="2 3" key="1">
    <citation type="submission" date="2023-08" db="EMBL/GenBank/DDBJ databases">
        <title>Implementing the SeqCode for naming new Mesorhizobium species isolated from Vachellia karroo root nodules.</title>
        <authorList>
            <person name="Van Lill M."/>
        </authorList>
    </citation>
    <scope>NUCLEOTIDE SEQUENCE [LARGE SCALE GENOMIC DNA]</scope>
    <source>
        <strain evidence="2 3">VK22B</strain>
    </source>
</reference>
<dbReference type="Pfam" id="PF06791">
    <property type="entry name" value="TMP_2"/>
    <property type="match status" value="1"/>
</dbReference>
<dbReference type="RefSeq" id="WP_320229598.1">
    <property type="nucleotide sequence ID" value="NZ_JAVIJC010000046.1"/>
</dbReference>
<protein>
    <submittedName>
        <fullName evidence="2">Phage tail length tape measure family protein</fullName>
    </submittedName>
</protein>
<accession>A0ABU4ZD44</accession>
<feature type="domain" description="Bacteriophage tail tape measure N-terminal" evidence="1">
    <location>
        <begin position="80"/>
        <end position="175"/>
    </location>
</feature>
<name>A0ABU4ZD44_9HYPH</name>
<dbReference type="EMBL" id="JAVIJC010000046">
    <property type="protein sequence ID" value="MDX8495892.1"/>
    <property type="molecule type" value="Genomic_DNA"/>
</dbReference>
<evidence type="ECO:0000313" key="3">
    <source>
        <dbReference type="Proteomes" id="UP001271249"/>
    </source>
</evidence>
<evidence type="ECO:0000313" key="2">
    <source>
        <dbReference type="EMBL" id="MDX8495892.1"/>
    </source>
</evidence>
<evidence type="ECO:0000259" key="1">
    <source>
        <dbReference type="Pfam" id="PF06791"/>
    </source>
</evidence>
<organism evidence="2 3">
    <name type="scientific">Mesorhizobium captivum</name>
    <dbReference type="NCBI Taxonomy" id="3072319"/>
    <lineage>
        <taxon>Bacteria</taxon>
        <taxon>Pseudomonadati</taxon>
        <taxon>Pseudomonadota</taxon>
        <taxon>Alphaproteobacteria</taxon>
        <taxon>Hyphomicrobiales</taxon>
        <taxon>Phyllobacteriaceae</taxon>
        <taxon>Mesorhizobium</taxon>
    </lineage>
</organism>